<evidence type="ECO:0000313" key="1">
    <source>
        <dbReference type="EMBL" id="MDC0675533.1"/>
    </source>
</evidence>
<dbReference type="EMBL" id="JAQNDN010000028">
    <property type="protein sequence ID" value="MDC0675533.1"/>
    <property type="molecule type" value="Genomic_DNA"/>
</dbReference>
<protein>
    <submittedName>
        <fullName evidence="1">Uncharacterized protein</fullName>
    </submittedName>
</protein>
<dbReference type="RefSeq" id="WP_272010704.1">
    <property type="nucleotide sequence ID" value="NZ_JAQNDN010000028.1"/>
</dbReference>
<name>A0ABT5BQ51_9BACT</name>
<proteinExistence type="predicted"/>
<accession>A0ABT5BQ51</accession>
<sequence>MCAIALVTAGCREVVVGLPPTIASSKYLEFHTDVDASVICMDDFLAREDAFIERTAMLLGVEPPSRTIHYVWDPSPDQSEWPCPPLADCYVEASNAELSAVMSRHVRHHHELVHAVEILALGDGHVGLKEGVAEYLGSLDHTLLLPDDFPAAVKEALAAPGPDDYMLAMQFVGWIFEHHGADKYRALRAKMPVDAKLEVFAEVFAAEFGRPFDDALEEMQDEVIYGQDVFAGCTEGEVRELEWTAAELLETTVDGECGDPWFYGTGFVAGRPGFTGVYAVEVPEAGRYALTVGAAGDGPTPVHGLLGACSFELLGSGVGSFGGQRGEGVLQAGRHVLGVGYPQGPEARGAATVKLEYLGPPP</sequence>
<organism evidence="1 2">
    <name type="scientific">Nannocystis radixulma</name>
    <dbReference type="NCBI Taxonomy" id="2995305"/>
    <lineage>
        <taxon>Bacteria</taxon>
        <taxon>Pseudomonadati</taxon>
        <taxon>Myxococcota</taxon>
        <taxon>Polyangia</taxon>
        <taxon>Nannocystales</taxon>
        <taxon>Nannocystaceae</taxon>
        <taxon>Nannocystis</taxon>
    </lineage>
</organism>
<dbReference type="Proteomes" id="UP001217838">
    <property type="component" value="Unassembled WGS sequence"/>
</dbReference>
<reference evidence="1 2" key="1">
    <citation type="submission" date="2022-11" db="EMBL/GenBank/DDBJ databases">
        <title>Minimal conservation of predation-associated metabolite biosynthetic gene clusters underscores biosynthetic potential of Myxococcota including descriptions for ten novel species: Archangium lansinium sp. nov., Myxococcus landrumus sp. nov., Nannocystis bai.</title>
        <authorList>
            <person name="Ahearne A."/>
            <person name="Stevens C."/>
            <person name="Dowd S."/>
        </authorList>
    </citation>
    <scope>NUCLEOTIDE SEQUENCE [LARGE SCALE GENOMIC DNA]</scope>
    <source>
        <strain evidence="1 2">NCELM</strain>
    </source>
</reference>
<gene>
    <name evidence="1" type="ORF">POL58_47755</name>
</gene>
<comment type="caution">
    <text evidence="1">The sequence shown here is derived from an EMBL/GenBank/DDBJ whole genome shotgun (WGS) entry which is preliminary data.</text>
</comment>
<evidence type="ECO:0000313" key="2">
    <source>
        <dbReference type="Proteomes" id="UP001217838"/>
    </source>
</evidence>
<keyword evidence="2" id="KW-1185">Reference proteome</keyword>